<reference evidence="2 3" key="1">
    <citation type="submission" date="2020-02" db="EMBL/GenBank/DDBJ databases">
        <title>Whole-genome analyses of novel actinobacteria.</title>
        <authorList>
            <person name="Sahin N."/>
        </authorList>
    </citation>
    <scope>NUCLEOTIDE SEQUENCE [LARGE SCALE GENOMIC DNA]</scope>
    <source>
        <strain evidence="2 3">KC13</strain>
    </source>
</reference>
<dbReference type="Pfam" id="PF21806">
    <property type="entry name" value="DUF6879"/>
    <property type="match status" value="1"/>
</dbReference>
<sequence>MGEETTAAEPTWPEVFHTLTDSWFRLETLQIYNVDSERDKYQEFLRTGQVQSPGSDDWRAVIAGHKAEGRSLRRVHVVEEPLTDYLRFEIAAYVGNHAAGEDILLLPVARGQWPEGLPRGTDFWLFDDGLPSCTAWAMNYDDGGGFHGAELVRDPGTIETYRRWRDTALAAAVPLNDYLRREV</sequence>
<dbReference type="AlphaFoldDB" id="A0A6M1RHT5"/>
<evidence type="ECO:0000313" key="2">
    <source>
        <dbReference type="EMBL" id="NGN95757.1"/>
    </source>
</evidence>
<protein>
    <recommendedName>
        <fullName evidence="1">DUF6879 domain-containing protein</fullName>
    </recommendedName>
</protein>
<keyword evidence="3" id="KW-1185">Reference proteome</keyword>
<accession>A0A6M1RHT5</accession>
<dbReference type="Proteomes" id="UP000483261">
    <property type="component" value="Unassembled WGS sequence"/>
</dbReference>
<dbReference type="EMBL" id="JAALAA010000030">
    <property type="protein sequence ID" value="NGN95757.1"/>
    <property type="molecule type" value="Genomic_DNA"/>
</dbReference>
<proteinExistence type="predicted"/>
<comment type="caution">
    <text evidence="2">The sequence shown here is derived from an EMBL/GenBank/DDBJ whole genome shotgun (WGS) entry which is preliminary data.</text>
</comment>
<gene>
    <name evidence="2" type="ORF">G5C66_23845</name>
</gene>
<dbReference type="InterPro" id="IPR049244">
    <property type="entry name" value="DUF6879"/>
</dbReference>
<evidence type="ECO:0000259" key="1">
    <source>
        <dbReference type="Pfam" id="PF21806"/>
    </source>
</evidence>
<organism evidence="2 3">
    <name type="scientific">Nocardioides turkmenicus</name>
    <dbReference type="NCBI Taxonomy" id="2711220"/>
    <lineage>
        <taxon>Bacteria</taxon>
        <taxon>Bacillati</taxon>
        <taxon>Actinomycetota</taxon>
        <taxon>Actinomycetes</taxon>
        <taxon>Propionibacteriales</taxon>
        <taxon>Nocardioidaceae</taxon>
        <taxon>Nocardioides</taxon>
    </lineage>
</organism>
<dbReference type="RefSeq" id="WP_165113841.1">
    <property type="nucleotide sequence ID" value="NZ_JAALAA010000030.1"/>
</dbReference>
<evidence type="ECO:0000313" key="3">
    <source>
        <dbReference type="Proteomes" id="UP000483261"/>
    </source>
</evidence>
<name>A0A6M1RHT5_9ACTN</name>
<feature type="domain" description="DUF6879" evidence="1">
    <location>
        <begin position="12"/>
        <end position="179"/>
    </location>
</feature>